<keyword evidence="1" id="KW-0732">Signal</keyword>
<sequence length="393" mass="43596">MTRLSSALLLYLATSAIAAKPKLSDSWEIDDSCDVPRLEKLEDAHSEIVELLAKVTRDLAHVQQPRPATRWGKSNWNRISGNLAGLFGLQPSDAIMGNGYDPSEQYFSQVLYTYDRMYQALVKGRTVPENGYSGKLGNQNQPSKPLLLCGDTRAWEFFDKDAKDKYDKSKTVAEVFPDAAKAGGAFIRANRYLGATPGETHPAICNGIYGMTLQRHDLITICDNTLELDDEKWPVRDSGKVVNGTDLDRDHFGRQSLVRVMLHEFAHYYGSRVEGNEFKGLPDQQAVDTNACLLWIGSTGKQVREPTTAGGQNLPRQVVYSLRFCTNLNIDQTANKKTGKFEKDGALVAGTLGTTGPSVATWTAETYAYFPIVSYLDKWEWVKTGKARPLPTA</sequence>
<evidence type="ECO:0000256" key="1">
    <source>
        <dbReference type="SAM" id="SignalP"/>
    </source>
</evidence>
<feature type="chain" id="PRO_5034954618" description="Lysine-specific metallo-endopeptidase domain-containing protein" evidence="1">
    <location>
        <begin position="19"/>
        <end position="393"/>
    </location>
</feature>
<organism evidence="2 3">
    <name type="scientific">Fusarium globosum</name>
    <dbReference type="NCBI Taxonomy" id="78864"/>
    <lineage>
        <taxon>Eukaryota</taxon>
        <taxon>Fungi</taxon>
        <taxon>Dikarya</taxon>
        <taxon>Ascomycota</taxon>
        <taxon>Pezizomycotina</taxon>
        <taxon>Sordariomycetes</taxon>
        <taxon>Hypocreomycetidae</taxon>
        <taxon>Hypocreales</taxon>
        <taxon>Nectriaceae</taxon>
        <taxon>Fusarium</taxon>
        <taxon>Fusarium fujikuroi species complex</taxon>
    </lineage>
</organism>
<dbReference type="AlphaFoldDB" id="A0A8H5YKI0"/>
<feature type="signal peptide" evidence="1">
    <location>
        <begin position="1"/>
        <end position="18"/>
    </location>
</feature>
<keyword evidence="3" id="KW-1185">Reference proteome</keyword>
<evidence type="ECO:0000313" key="3">
    <source>
        <dbReference type="Proteomes" id="UP000532311"/>
    </source>
</evidence>
<evidence type="ECO:0000313" key="2">
    <source>
        <dbReference type="EMBL" id="KAF5714024.1"/>
    </source>
</evidence>
<name>A0A8H5YKI0_9HYPO</name>
<comment type="caution">
    <text evidence="2">The sequence shown here is derived from an EMBL/GenBank/DDBJ whole genome shotgun (WGS) entry which is preliminary data.</text>
</comment>
<protein>
    <recommendedName>
        <fullName evidence="4">Lysine-specific metallo-endopeptidase domain-containing protein</fullName>
    </recommendedName>
</protein>
<proteinExistence type="predicted"/>
<accession>A0A8H5YKI0</accession>
<gene>
    <name evidence="2" type="ORF">FGLOB1_3701</name>
</gene>
<evidence type="ECO:0008006" key="4">
    <source>
        <dbReference type="Google" id="ProtNLM"/>
    </source>
</evidence>
<dbReference type="EMBL" id="JAAQPF010000140">
    <property type="protein sequence ID" value="KAF5714024.1"/>
    <property type="molecule type" value="Genomic_DNA"/>
</dbReference>
<dbReference type="Proteomes" id="UP000532311">
    <property type="component" value="Unassembled WGS sequence"/>
</dbReference>
<reference evidence="2 3" key="1">
    <citation type="submission" date="2020-05" db="EMBL/GenBank/DDBJ databases">
        <title>Identification and distribution of gene clusters putatively required for synthesis of sphingolipid metabolism inhibitors in phylogenetically diverse species of the filamentous fungus Fusarium.</title>
        <authorList>
            <person name="Kim H.-S."/>
            <person name="Busman M."/>
            <person name="Brown D.W."/>
            <person name="Divon H."/>
            <person name="Uhlig S."/>
            <person name="Proctor R.H."/>
        </authorList>
    </citation>
    <scope>NUCLEOTIDE SEQUENCE [LARGE SCALE GENOMIC DNA]</scope>
    <source>
        <strain evidence="2 3">NRRL 26131</strain>
    </source>
</reference>